<comment type="caution">
    <text evidence="2">The sequence shown here is derived from an EMBL/GenBank/DDBJ whole genome shotgun (WGS) entry which is preliminary data.</text>
</comment>
<protein>
    <submittedName>
        <fullName evidence="2">Uncharacterized protein</fullName>
    </submittedName>
</protein>
<evidence type="ECO:0000313" key="3">
    <source>
        <dbReference type="Proteomes" id="UP000807025"/>
    </source>
</evidence>
<accession>A0A9P5ZL83</accession>
<evidence type="ECO:0000313" key="2">
    <source>
        <dbReference type="EMBL" id="KAF9489335.1"/>
    </source>
</evidence>
<evidence type="ECO:0000313" key="1">
    <source>
        <dbReference type="EMBL" id="KAF9488294.1"/>
    </source>
</evidence>
<sequence>MAPRGCKCIHVTEEDKKSACKAKKWRHYEKHCEKLLKQARERSEPQLYTQHYEQIYDNISAIRGCSDTSHASMVCNLILLTEDPTVAIKALKSLEDIQESLHSLMHDVLQFGFLELWRDMEASMAQLRRLISMVEEVEWYSSTGIPELCQGVQQVELMFQHLGSLNPRICHLPYKRQGTHKYFLLHPATLKETVVIDKAENATNMPLSNEFVPAALTHEEKCFLNTHAPSFCKALQSHSESEWFQLFWMVYFDHFPITSHIVNIDEREFHRRQWKRAISHHLQWHTWNFRKLAVEY</sequence>
<reference evidence="2" key="1">
    <citation type="submission" date="2020-11" db="EMBL/GenBank/DDBJ databases">
        <authorList>
            <consortium name="DOE Joint Genome Institute"/>
            <person name="Ahrendt S."/>
            <person name="Riley R."/>
            <person name="Andreopoulos W."/>
            <person name="Labutti K."/>
            <person name="Pangilinan J."/>
            <person name="Ruiz-Duenas F.J."/>
            <person name="Barrasa J.M."/>
            <person name="Sanchez-Garcia M."/>
            <person name="Camarero S."/>
            <person name="Miyauchi S."/>
            <person name="Serrano A."/>
            <person name="Linde D."/>
            <person name="Babiker R."/>
            <person name="Drula E."/>
            <person name="Ayuso-Fernandez I."/>
            <person name="Pacheco R."/>
            <person name="Padilla G."/>
            <person name="Ferreira P."/>
            <person name="Barriuso J."/>
            <person name="Kellner H."/>
            <person name="Castanera R."/>
            <person name="Alfaro M."/>
            <person name="Ramirez L."/>
            <person name="Pisabarro A.G."/>
            <person name="Kuo A."/>
            <person name="Tritt A."/>
            <person name="Lipzen A."/>
            <person name="He G."/>
            <person name="Yan M."/>
            <person name="Ng V."/>
            <person name="Cullen D."/>
            <person name="Martin F."/>
            <person name="Rosso M.-N."/>
            <person name="Henrissat B."/>
            <person name="Hibbett D."/>
            <person name="Martinez A.T."/>
            <person name="Grigoriev I.V."/>
        </authorList>
    </citation>
    <scope>NUCLEOTIDE SEQUENCE</scope>
    <source>
        <strain evidence="2">ATCC 90797</strain>
    </source>
</reference>
<proteinExistence type="predicted"/>
<dbReference type="EMBL" id="MU154675">
    <property type="protein sequence ID" value="KAF9489335.1"/>
    <property type="molecule type" value="Genomic_DNA"/>
</dbReference>
<keyword evidence="3" id="KW-1185">Reference proteome</keyword>
<dbReference type="AlphaFoldDB" id="A0A9P5ZL83"/>
<organism evidence="2 3">
    <name type="scientific">Pleurotus eryngii</name>
    <name type="common">Boletus of the steppes</name>
    <dbReference type="NCBI Taxonomy" id="5323"/>
    <lineage>
        <taxon>Eukaryota</taxon>
        <taxon>Fungi</taxon>
        <taxon>Dikarya</taxon>
        <taxon>Basidiomycota</taxon>
        <taxon>Agaricomycotina</taxon>
        <taxon>Agaricomycetes</taxon>
        <taxon>Agaricomycetidae</taxon>
        <taxon>Agaricales</taxon>
        <taxon>Pleurotineae</taxon>
        <taxon>Pleurotaceae</taxon>
        <taxon>Pleurotus</taxon>
    </lineage>
</organism>
<gene>
    <name evidence="2" type="ORF">BDN71DRAFT_1435480</name>
    <name evidence="1" type="ORF">BDN71DRAFT_1436219</name>
</gene>
<name>A0A9P5ZL83_PLEER</name>
<dbReference type="EMBL" id="MU154720">
    <property type="protein sequence ID" value="KAF9488294.1"/>
    <property type="molecule type" value="Genomic_DNA"/>
</dbReference>
<dbReference type="Proteomes" id="UP000807025">
    <property type="component" value="Unassembled WGS sequence"/>
</dbReference>